<name>A0AAD1REG0_PELCU</name>
<dbReference type="AlphaFoldDB" id="A0AAD1REG0"/>
<evidence type="ECO:0000256" key="1">
    <source>
        <dbReference type="SAM" id="MobiDB-lite"/>
    </source>
</evidence>
<keyword evidence="3" id="KW-1185">Reference proteome</keyword>
<sequence>MACITDFAKAASRSECNSSEFICSCDASSNVIFHDVSTLTEKLFPIVEAMQKHFSAGTGTYYSDSIFFLSVALHRIIPKDISRIIQLDLDLKFKTNIRELFEEFDNFLQNSVIGIANEMQPVYRLEAVLYNWDFITWREKTGRQSPKLFKNLSQLTFGLINCFLPKTSPVLCLPPAEEEIGQGEHTRRLYLPGLYYFRLYRARCRAVNGAHLCTSWEVLAVEHSYRKLVPRGLRPDNLLPDKVKTEEQIAEWNSILLECSAKIMQFLIQLEQQSLDKTNGELDIEIKKIRTFDKEPSFLAMESKLSKNSENFKRNIRQKKHYKLQRDYRDFQEGNIFKNKNKRRFNINKAHNKGFSSSDETEWSESESRPRYQKRQNTRFTQHTPSGQTKGILRNTDRNITFTDPPVDSIATTNSRHESIAGPIQSPLTFLDQDWPQPQRERLRDRNRWGYKTQKSKYQQL</sequence>
<protein>
    <submittedName>
        <fullName evidence="2">Xyloside xylosyltransferase 1</fullName>
    </submittedName>
</protein>
<dbReference type="InterPro" id="IPR042465">
    <property type="entry name" value="XXLT1"/>
</dbReference>
<dbReference type="GO" id="GO:0016266">
    <property type="term" value="P:protein O-linked glycosylation via N-acetyl-galactosamine"/>
    <property type="evidence" value="ECO:0007669"/>
    <property type="project" value="TreeGrafter"/>
</dbReference>
<dbReference type="PANTHER" id="PTHR46612">
    <property type="entry name" value="XYLOSIDE XYLOSYLTRANSFERASE 1"/>
    <property type="match status" value="1"/>
</dbReference>
<feature type="compositionally biased region" description="Basic residues" evidence="1">
    <location>
        <begin position="342"/>
        <end position="352"/>
    </location>
</feature>
<accession>A0AAD1REG0</accession>
<dbReference type="EMBL" id="OW240913">
    <property type="protein sequence ID" value="CAH2247887.1"/>
    <property type="molecule type" value="Genomic_DNA"/>
</dbReference>
<feature type="compositionally biased region" description="Polar residues" evidence="1">
    <location>
        <begin position="378"/>
        <end position="389"/>
    </location>
</feature>
<feature type="region of interest" description="Disordered" evidence="1">
    <location>
        <begin position="342"/>
        <end position="461"/>
    </location>
</feature>
<feature type="compositionally biased region" description="Basic and acidic residues" evidence="1">
    <location>
        <begin position="439"/>
        <end position="448"/>
    </location>
</feature>
<dbReference type="Proteomes" id="UP001295444">
    <property type="component" value="Chromosome 02"/>
</dbReference>
<organism evidence="2 3">
    <name type="scientific">Pelobates cultripes</name>
    <name type="common">Western spadefoot toad</name>
    <dbReference type="NCBI Taxonomy" id="61616"/>
    <lineage>
        <taxon>Eukaryota</taxon>
        <taxon>Metazoa</taxon>
        <taxon>Chordata</taxon>
        <taxon>Craniata</taxon>
        <taxon>Vertebrata</taxon>
        <taxon>Euteleostomi</taxon>
        <taxon>Amphibia</taxon>
        <taxon>Batrachia</taxon>
        <taxon>Anura</taxon>
        <taxon>Pelobatoidea</taxon>
        <taxon>Pelobatidae</taxon>
        <taxon>Pelobates</taxon>
    </lineage>
</organism>
<proteinExistence type="predicted"/>
<dbReference type="PANTHER" id="PTHR46612:SF1">
    <property type="entry name" value="XYLOSIDE XYLOSYLTRANSFERASE 1"/>
    <property type="match status" value="1"/>
</dbReference>
<dbReference type="GO" id="GO:0005789">
    <property type="term" value="C:endoplasmic reticulum membrane"/>
    <property type="evidence" value="ECO:0007669"/>
    <property type="project" value="TreeGrafter"/>
</dbReference>
<evidence type="ECO:0000313" key="2">
    <source>
        <dbReference type="EMBL" id="CAH2247887.1"/>
    </source>
</evidence>
<dbReference type="GO" id="GO:0140560">
    <property type="term" value="F:xylosyl alpha-1,3-xylosyltransferase activity"/>
    <property type="evidence" value="ECO:0007669"/>
    <property type="project" value="TreeGrafter"/>
</dbReference>
<evidence type="ECO:0000313" key="3">
    <source>
        <dbReference type="Proteomes" id="UP001295444"/>
    </source>
</evidence>
<reference evidence="2" key="1">
    <citation type="submission" date="2022-03" db="EMBL/GenBank/DDBJ databases">
        <authorList>
            <person name="Alioto T."/>
            <person name="Alioto T."/>
            <person name="Gomez Garrido J."/>
        </authorList>
    </citation>
    <scope>NUCLEOTIDE SEQUENCE</scope>
</reference>
<gene>
    <name evidence="2" type="ORF">PECUL_23A051347</name>
</gene>
<dbReference type="InterPro" id="IPR029044">
    <property type="entry name" value="Nucleotide-diphossugar_trans"/>
</dbReference>
<dbReference type="Gene3D" id="3.90.550.10">
    <property type="entry name" value="Spore Coat Polysaccharide Biosynthesis Protein SpsA, Chain A"/>
    <property type="match status" value="1"/>
</dbReference>